<evidence type="ECO:0000313" key="1">
    <source>
        <dbReference type="EMBL" id="EAZ89495.1"/>
    </source>
</evidence>
<dbReference type="PANTHER" id="PTHR37460">
    <property type="entry name" value="ENDONUCLEASE III"/>
    <property type="match status" value="1"/>
</dbReference>
<organism evidence="1 2">
    <name type="scientific">Crocosphaera chwakensis CCY0110</name>
    <dbReference type="NCBI Taxonomy" id="391612"/>
    <lineage>
        <taxon>Bacteria</taxon>
        <taxon>Bacillati</taxon>
        <taxon>Cyanobacteriota</taxon>
        <taxon>Cyanophyceae</taxon>
        <taxon>Oscillatoriophycideae</taxon>
        <taxon>Chroococcales</taxon>
        <taxon>Aphanothecaceae</taxon>
        <taxon>Crocosphaera</taxon>
        <taxon>Crocosphaera chwakensis</taxon>
    </lineage>
</organism>
<keyword evidence="2" id="KW-1185">Reference proteome</keyword>
<dbReference type="Proteomes" id="UP000003781">
    <property type="component" value="Unassembled WGS sequence"/>
</dbReference>
<dbReference type="eggNOG" id="COG1833">
    <property type="taxonomic scope" value="Bacteria"/>
</dbReference>
<accession>A3IVM0</accession>
<reference evidence="1 2" key="1">
    <citation type="submission" date="2007-03" db="EMBL/GenBank/DDBJ databases">
        <authorList>
            <person name="Stal L."/>
            <person name="Ferriera S."/>
            <person name="Johnson J."/>
            <person name="Kravitz S."/>
            <person name="Beeson K."/>
            <person name="Sutton G."/>
            <person name="Rogers Y.-H."/>
            <person name="Friedman R."/>
            <person name="Frazier M."/>
            <person name="Venter J.C."/>
        </authorList>
    </citation>
    <scope>NUCLEOTIDE SEQUENCE [LARGE SCALE GENOMIC DNA]</scope>
    <source>
        <strain evidence="1 2">CCY0110</strain>
    </source>
</reference>
<evidence type="ECO:0000313" key="2">
    <source>
        <dbReference type="Proteomes" id="UP000003781"/>
    </source>
</evidence>
<comment type="caution">
    <text evidence="1">The sequence shown here is derived from an EMBL/GenBank/DDBJ whole genome shotgun (WGS) entry which is preliminary data.</text>
</comment>
<dbReference type="PANTHER" id="PTHR37460:SF1">
    <property type="entry name" value="ENDONUCLEASE III"/>
    <property type="match status" value="1"/>
</dbReference>
<dbReference type="AlphaFoldDB" id="A3IVM0"/>
<dbReference type="Pfam" id="PF01986">
    <property type="entry name" value="DUF123"/>
    <property type="match status" value="1"/>
</dbReference>
<evidence type="ECO:0008006" key="3">
    <source>
        <dbReference type="Google" id="ProtNLM"/>
    </source>
</evidence>
<dbReference type="InterPro" id="IPR002837">
    <property type="entry name" value="DUF123"/>
</dbReference>
<gene>
    <name evidence="1" type="ORF">CY0110_01590</name>
</gene>
<dbReference type="CDD" id="cd10441">
    <property type="entry name" value="GIY-YIG_COG1833"/>
    <property type="match status" value="1"/>
</dbReference>
<protein>
    <recommendedName>
        <fullName evidence="3">GIY-YIG domain-containing protein</fullName>
    </recommendedName>
</protein>
<sequence length="100" mass="11838">MKSRISRHLEINKRHHWHLDYLRPYLTLIEIWYSTDTIKRECQWAKLLLEDEQSSIPIKKFGSSDCHCPTHLFYYQVKPKLNLSGDILKTLDAIPLTSLG</sequence>
<proteinExistence type="predicted"/>
<dbReference type="EMBL" id="AAXW01000043">
    <property type="protein sequence ID" value="EAZ89495.1"/>
    <property type="molecule type" value="Genomic_DNA"/>
</dbReference>
<name>A3IVM0_9CHRO</name>